<feature type="compositionally biased region" description="Basic residues" evidence="1">
    <location>
        <begin position="33"/>
        <end position="53"/>
    </location>
</feature>
<reference evidence="3 4" key="1">
    <citation type="submission" date="2018-11" db="EMBL/GenBank/DDBJ databases">
        <title>The genome draft of YIM 96095.</title>
        <authorList>
            <person name="Tang S.-K."/>
            <person name="Chunyu W.-X."/>
            <person name="Feng Y.-Z."/>
        </authorList>
    </citation>
    <scope>NUCLEOTIDE SEQUENCE [LARGE SCALE GENOMIC DNA]</scope>
    <source>
        <strain evidence="3 4">YIM 96095</strain>
    </source>
</reference>
<dbReference type="OrthoDB" id="4484556at2"/>
<protein>
    <submittedName>
        <fullName evidence="3">Class I SAM-dependent methyltransferase</fullName>
    </submittedName>
</protein>
<sequence>MRCGTGVVRPGRRRWFLGSGAGRALPGTGARGAHVHPRHRRGPAAAARRRRSDRGRPADTARRRHRARRRPGGQGRPGGTVRRGGRPDRPGGCPVSTVDSACGRASVAWRADPYTDALRTGRGPLFLRRHDGWLLPLEVERWCDQADSADMAVLRRCEGPVLDIGCGPGRLVAALAAHGSRALGIDVHPAAVARAVHSGGSALCRSVFDGLPGEGRWGTALLLDGNIGIGGAPEALLRRVAEITAPRGLLLVEGACADVDERVEVRVDDTRGGLGATFPWARAGISAVERHGRAAGWTAVEEWSTEERCFVALRRAN</sequence>
<dbReference type="Pfam" id="PF13649">
    <property type="entry name" value="Methyltransf_25"/>
    <property type="match status" value="1"/>
</dbReference>
<name>A0A3N0E4B1_9ACTN</name>
<keyword evidence="3" id="KW-0489">Methyltransferase</keyword>
<keyword evidence="4" id="KW-1185">Reference proteome</keyword>
<evidence type="ECO:0000313" key="4">
    <source>
        <dbReference type="Proteomes" id="UP000269198"/>
    </source>
</evidence>
<dbReference type="InterPro" id="IPR041698">
    <property type="entry name" value="Methyltransf_25"/>
</dbReference>
<dbReference type="Proteomes" id="UP000269198">
    <property type="component" value="Unassembled WGS sequence"/>
</dbReference>
<organism evidence="3 4">
    <name type="scientific">Halostreptopolyspora alba</name>
    <dbReference type="NCBI Taxonomy" id="2487137"/>
    <lineage>
        <taxon>Bacteria</taxon>
        <taxon>Bacillati</taxon>
        <taxon>Actinomycetota</taxon>
        <taxon>Actinomycetes</taxon>
        <taxon>Streptosporangiales</taxon>
        <taxon>Nocardiopsidaceae</taxon>
        <taxon>Halostreptopolyspora</taxon>
    </lineage>
</organism>
<feature type="domain" description="Methyltransferase" evidence="2">
    <location>
        <begin position="161"/>
        <end position="198"/>
    </location>
</feature>
<dbReference type="AlphaFoldDB" id="A0A3N0E4B1"/>
<dbReference type="Gene3D" id="3.40.50.150">
    <property type="entry name" value="Vaccinia Virus protein VP39"/>
    <property type="match status" value="1"/>
</dbReference>
<feature type="region of interest" description="Disordered" evidence="1">
    <location>
        <begin position="17"/>
        <end position="97"/>
    </location>
</feature>
<evidence type="ECO:0000313" key="3">
    <source>
        <dbReference type="EMBL" id="RNL82660.1"/>
    </source>
</evidence>
<dbReference type="GO" id="GO:0008168">
    <property type="term" value="F:methyltransferase activity"/>
    <property type="evidence" value="ECO:0007669"/>
    <property type="project" value="UniProtKB-KW"/>
</dbReference>
<dbReference type="SUPFAM" id="SSF53335">
    <property type="entry name" value="S-adenosyl-L-methionine-dependent methyltransferases"/>
    <property type="match status" value="1"/>
</dbReference>
<proteinExistence type="predicted"/>
<gene>
    <name evidence="3" type="ORF">EFW17_18390</name>
</gene>
<keyword evidence="3" id="KW-0808">Transferase</keyword>
<dbReference type="EMBL" id="RJMB01000021">
    <property type="protein sequence ID" value="RNL82660.1"/>
    <property type="molecule type" value="Genomic_DNA"/>
</dbReference>
<feature type="compositionally biased region" description="Gly residues" evidence="1">
    <location>
        <begin position="72"/>
        <end position="82"/>
    </location>
</feature>
<dbReference type="GO" id="GO:0032259">
    <property type="term" value="P:methylation"/>
    <property type="evidence" value="ECO:0007669"/>
    <property type="project" value="UniProtKB-KW"/>
</dbReference>
<evidence type="ECO:0000259" key="2">
    <source>
        <dbReference type="Pfam" id="PF13649"/>
    </source>
</evidence>
<feature type="compositionally biased region" description="Basic residues" evidence="1">
    <location>
        <begin position="62"/>
        <end position="71"/>
    </location>
</feature>
<dbReference type="CDD" id="cd02440">
    <property type="entry name" value="AdoMet_MTases"/>
    <property type="match status" value="1"/>
</dbReference>
<dbReference type="InterPro" id="IPR029063">
    <property type="entry name" value="SAM-dependent_MTases_sf"/>
</dbReference>
<accession>A0A3N0E4B1</accession>
<evidence type="ECO:0000256" key="1">
    <source>
        <dbReference type="SAM" id="MobiDB-lite"/>
    </source>
</evidence>
<comment type="caution">
    <text evidence="3">The sequence shown here is derived from an EMBL/GenBank/DDBJ whole genome shotgun (WGS) entry which is preliminary data.</text>
</comment>